<gene>
    <name evidence="2" type="ORF">ACFQZM_41390</name>
</gene>
<keyword evidence="3" id="KW-1185">Reference proteome</keyword>
<sequence length="138" mass="15128">MPLGRRVSKDVAEQYEADRRLADGYDERLAAAGAAERALREAQGSNAPEGELRALTIAFDEALTAAIAAAEAAERVAMGPRTYATEAQDGKARRAAEIARRRAKARPAVRPWTDEVDRLRTAREAHRLSYRTRPTAVV</sequence>
<reference evidence="3" key="1">
    <citation type="journal article" date="2019" name="Int. J. Syst. Evol. Microbiol.">
        <title>The Global Catalogue of Microorganisms (GCM) 10K type strain sequencing project: providing services to taxonomists for standard genome sequencing and annotation.</title>
        <authorList>
            <consortium name="The Broad Institute Genomics Platform"/>
            <consortium name="The Broad Institute Genome Sequencing Center for Infectious Disease"/>
            <person name="Wu L."/>
            <person name="Ma J."/>
        </authorList>
    </citation>
    <scope>NUCLEOTIDE SEQUENCE [LARGE SCALE GENOMIC DNA]</scope>
    <source>
        <strain evidence="3">JCM 9371</strain>
    </source>
</reference>
<dbReference type="Proteomes" id="UP001597063">
    <property type="component" value="Unassembled WGS sequence"/>
</dbReference>
<organism evidence="2 3">
    <name type="scientific">Actinomadura fibrosa</name>
    <dbReference type="NCBI Taxonomy" id="111802"/>
    <lineage>
        <taxon>Bacteria</taxon>
        <taxon>Bacillati</taxon>
        <taxon>Actinomycetota</taxon>
        <taxon>Actinomycetes</taxon>
        <taxon>Streptosporangiales</taxon>
        <taxon>Thermomonosporaceae</taxon>
        <taxon>Actinomadura</taxon>
    </lineage>
</organism>
<evidence type="ECO:0000256" key="1">
    <source>
        <dbReference type="SAM" id="MobiDB-lite"/>
    </source>
</evidence>
<proteinExistence type="predicted"/>
<evidence type="ECO:0000313" key="2">
    <source>
        <dbReference type="EMBL" id="MFD0691004.1"/>
    </source>
</evidence>
<dbReference type="RefSeq" id="WP_131763259.1">
    <property type="nucleotide sequence ID" value="NZ_CAACUY010000312.1"/>
</dbReference>
<feature type="region of interest" description="Disordered" evidence="1">
    <location>
        <begin position="79"/>
        <end position="110"/>
    </location>
</feature>
<name>A0ABW2XY15_9ACTN</name>
<dbReference type="EMBL" id="JBHTGP010000026">
    <property type="protein sequence ID" value="MFD0691004.1"/>
    <property type="molecule type" value="Genomic_DNA"/>
</dbReference>
<accession>A0ABW2XY15</accession>
<feature type="compositionally biased region" description="Basic and acidic residues" evidence="1">
    <location>
        <begin position="88"/>
        <end position="100"/>
    </location>
</feature>
<evidence type="ECO:0000313" key="3">
    <source>
        <dbReference type="Proteomes" id="UP001597063"/>
    </source>
</evidence>
<protein>
    <submittedName>
        <fullName evidence="2">Plectin</fullName>
    </submittedName>
</protein>
<comment type="caution">
    <text evidence="2">The sequence shown here is derived from an EMBL/GenBank/DDBJ whole genome shotgun (WGS) entry which is preliminary data.</text>
</comment>